<reference evidence="2 3" key="1">
    <citation type="submission" date="2020-06" db="EMBL/GenBank/DDBJ databases">
        <authorList>
            <person name="Li R."/>
            <person name="Bekaert M."/>
        </authorList>
    </citation>
    <scope>NUCLEOTIDE SEQUENCE [LARGE SCALE GENOMIC DNA]</scope>
    <source>
        <strain evidence="3">wild</strain>
    </source>
</reference>
<evidence type="ECO:0008006" key="4">
    <source>
        <dbReference type="Google" id="ProtNLM"/>
    </source>
</evidence>
<feature type="compositionally biased region" description="Polar residues" evidence="1">
    <location>
        <begin position="102"/>
        <end position="123"/>
    </location>
</feature>
<dbReference type="EMBL" id="CACVKT020004542">
    <property type="protein sequence ID" value="CAC5390479.1"/>
    <property type="molecule type" value="Genomic_DNA"/>
</dbReference>
<gene>
    <name evidence="2" type="ORF">MCOR_25574</name>
</gene>
<organism evidence="2 3">
    <name type="scientific">Mytilus coruscus</name>
    <name type="common">Sea mussel</name>
    <dbReference type="NCBI Taxonomy" id="42192"/>
    <lineage>
        <taxon>Eukaryota</taxon>
        <taxon>Metazoa</taxon>
        <taxon>Spiralia</taxon>
        <taxon>Lophotrochozoa</taxon>
        <taxon>Mollusca</taxon>
        <taxon>Bivalvia</taxon>
        <taxon>Autobranchia</taxon>
        <taxon>Pteriomorphia</taxon>
        <taxon>Mytilida</taxon>
        <taxon>Mytiloidea</taxon>
        <taxon>Mytilidae</taxon>
        <taxon>Mytilinae</taxon>
        <taxon>Mytilus</taxon>
    </lineage>
</organism>
<evidence type="ECO:0000313" key="3">
    <source>
        <dbReference type="Proteomes" id="UP000507470"/>
    </source>
</evidence>
<sequence>MYVDCKREALPGNKLYRDNNGNIYENFCTYTQAKCKDSSIDLETVCTCEHPAFNTQVSPNLETTSVKWTTMKPLTTAKFSTQTTVQPMVKSTTHSTKASSTLINVTSGKSTEKSTTAPSSEPVSTQNTLVSAFCKNKDLVSCPSNVAVVCGSDNKTYNR</sequence>
<dbReference type="SUPFAM" id="SSF100895">
    <property type="entry name" value="Kazal-type serine protease inhibitors"/>
    <property type="match status" value="1"/>
</dbReference>
<dbReference type="Gene3D" id="3.30.60.30">
    <property type="match status" value="1"/>
</dbReference>
<proteinExistence type="predicted"/>
<protein>
    <recommendedName>
        <fullName evidence="4">Kazal-like domain-containing protein</fullName>
    </recommendedName>
</protein>
<dbReference type="OrthoDB" id="126772at2759"/>
<evidence type="ECO:0000313" key="2">
    <source>
        <dbReference type="EMBL" id="CAC5390479.1"/>
    </source>
</evidence>
<dbReference type="AlphaFoldDB" id="A0A6J8C5V8"/>
<keyword evidence="3" id="KW-1185">Reference proteome</keyword>
<feature type="compositionally biased region" description="Low complexity" evidence="1">
    <location>
        <begin position="90"/>
        <end position="101"/>
    </location>
</feature>
<evidence type="ECO:0000256" key="1">
    <source>
        <dbReference type="SAM" id="MobiDB-lite"/>
    </source>
</evidence>
<feature type="region of interest" description="Disordered" evidence="1">
    <location>
        <begin position="90"/>
        <end position="123"/>
    </location>
</feature>
<dbReference type="Proteomes" id="UP000507470">
    <property type="component" value="Unassembled WGS sequence"/>
</dbReference>
<name>A0A6J8C5V8_MYTCO</name>
<accession>A0A6J8C5V8</accession>
<dbReference type="InterPro" id="IPR036058">
    <property type="entry name" value="Kazal_dom_sf"/>
</dbReference>